<proteinExistence type="predicted"/>
<dbReference type="EMBL" id="LAZR01024512">
    <property type="protein sequence ID" value="KKL74896.1"/>
    <property type="molecule type" value="Genomic_DNA"/>
</dbReference>
<feature type="region of interest" description="Disordered" evidence="1">
    <location>
        <begin position="1"/>
        <end position="21"/>
    </location>
</feature>
<evidence type="ECO:0000313" key="2">
    <source>
        <dbReference type="EMBL" id="KKL74896.1"/>
    </source>
</evidence>
<feature type="non-terminal residue" evidence="2">
    <location>
        <position position="1"/>
    </location>
</feature>
<gene>
    <name evidence="2" type="ORF">LCGC14_2060340</name>
</gene>
<protein>
    <submittedName>
        <fullName evidence="2">Uncharacterized protein</fullName>
    </submittedName>
</protein>
<evidence type="ECO:0000256" key="1">
    <source>
        <dbReference type="SAM" id="MobiDB-lite"/>
    </source>
</evidence>
<organism evidence="2">
    <name type="scientific">marine sediment metagenome</name>
    <dbReference type="NCBI Taxonomy" id="412755"/>
    <lineage>
        <taxon>unclassified sequences</taxon>
        <taxon>metagenomes</taxon>
        <taxon>ecological metagenomes</taxon>
    </lineage>
</organism>
<dbReference type="AlphaFoldDB" id="A0A0F9F8T2"/>
<accession>A0A0F9F8T2</accession>
<comment type="caution">
    <text evidence="2">The sequence shown here is derived from an EMBL/GenBank/DDBJ whole genome shotgun (WGS) entry which is preliminary data.</text>
</comment>
<sequence>RTPHEAGGPVDVEPSANLTDQ</sequence>
<name>A0A0F9F8T2_9ZZZZ</name>
<reference evidence="2" key="1">
    <citation type="journal article" date="2015" name="Nature">
        <title>Complex archaea that bridge the gap between prokaryotes and eukaryotes.</title>
        <authorList>
            <person name="Spang A."/>
            <person name="Saw J.H."/>
            <person name="Jorgensen S.L."/>
            <person name="Zaremba-Niedzwiedzka K."/>
            <person name="Martijn J."/>
            <person name="Lind A.E."/>
            <person name="van Eijk R."/>
            <person name="Schleper C."/>
            <person name="Guy L."/>
            <person name="Ettema T.J."/>
        </authorList>
    </citation>
    <scope>NUCLEOTIDE SEQUENCE</scope>
</reference>